<dbReference type="InterPro" id="IPR016181">
    <property type="entry name" value="Acyl_CoA_acyltransferase"/>
</dbReference>
<dbReference type="Pfam" id="PF00583">
    <property type="entry name" value="Acetyltransf_1"/>
    <property type="match status" value="1"/>
</dbReference>
<sequence>MAIVIRSAESSDAEAFQRLSSLPQIQENTLGMPYPSLEHWQKHLAGNGIDGCWHFTAMAEDQVAGILTIENPQHPRLRHKTTFGLFVDPALAGKSIGSALMEFCLSYSFDWLAARKIELEVFPDNEAAIALYKKFGFEPEGLRKASALRKGQFADVLLMGLSAPIVD</sequence>
<feature type="domain" description="N-acetyltransferase" evidence="1">
    <location>
        <begin position="3"/>
        <end position="164"/>
    </location>
</feature>
<dbReference type="InterPro" id="IPR000182">
    <property type="entry name" value="GNAT_dom"/>
</dbReference>
<dbReference type="SUPFAM" id="SSF55729">
    <property type="entry name" value="Acyl-CoA N-acyltransferases (Nat)"/>
    <property type="match status" value="1"/>
</dbReference>
<dbReference type="GO" id="GO:0016747">
    <property type="term" value="F:acyltransferase activity, transferring groups other than amino-acyl groups"/>
    <property type="evidence" value="ECO:0007669"/>
    <property type="project" value="InterPro"/>
</dbReference>
<keyword evidence="4" id="KW-1185">Reference proteome</keyword>
<evidence type="ECO:0000313" key="3">
    <source>
        <dbReference type="EMBL" id="ARV00259.1"/>
    </source>
</evidence>
<dbReference type="PROSITE" id="PS51186">
    <property type="entry name" value="GNAT"/>
    <property type="match status" value="1"/>
</dbReference>
<dbReference type="Gene3D" id="3.40.630.30">
    <property type="match status" value="1"/>
</dbReference>
<dbReference type="KEGG" id="tci:A7K98_14700"/>
<accession>A0A1Y0LRS2</accession>
<dbReference type="OrthoDB" id="336415at2"/>
<protein>
    <recommendedName>
        <fullName evidence="1">N-acetyltransferase domain-containing protein</fullName>
    </recommendedName>
</protein>
<evidence type="ECO:0000313" key="4">
    <source>
        <dbReference type="Proteomes" id="UP000195729"/>
    </source>
</evidence>
<dbReference type="Proteomes" id="UP000195814">
    <property type="component" value="Chromosome"/>
</dbReference>
<dbReference type="Proteomes" id="UP000195729">
    <property type="component" value="Chromosome"/>
</dbReference>
<evidence type="ECO:0000259" key="1">
    <source>
        <dbReference type="PROSITE" id="PS51186"/>
    </source>
</evidence>
<evidence type="ECO:0000313" key="2">
    <source>
        <dbReference type="EMBL" id="ARU96223.1"/>
    </source>
</evidence>
<dbReference type="PANTHER" id="PTHR43415:SF3">
    <property type="entry name" value="GNAT-FAMILY ACETYLTRANSFERASE"/>
    <property type="match status" value="1"/>
</dbReference>
<dbReference type="EMBL" id="CP015579">
    <property type="protein sequence ID" value="ARU96223.1"/>
    <property type="molecule type" value="Genomic_DNA"/>
</dbReference>
<gene>
    <name evidence="2" type="ORF">A7K98_14700</name>
    <name evidence="3" type="ORF">A7K99_14685</name>
</gene>
<dbReference type="EMBL" id="CP015581">
    <property type="protein sequence ID" value="ARV00259.1"/>
    <property type="molecule type" value="Genomic_DNA"/>
</dbReference>
<organism evidence="2 5">
    <name type="scientific">Tatumella citrea</name>
    <name type="common">Pantoea citrea</name>
    <dbReference type="NCBI Taxonomy" id="53336"/>
    <lineage>
        <taxon>Bacteria</taxon>
        <taxon>Pseudomonadati</taxon>
        <taxon>Pseudomonadota</taxon>
        <taxon>Gammaproteobacteria</taxon>
        <taxon>Enterobacterales</taxon>
        <taxon>Erwiniaceae</taxon>
        <taxon>Tatumella</taxon>
    </lineage>
</organism>
<dbReference type="PANTHER" id="PTHR43415">
    <property type="entry name" value="SPERMIDINE N(1)-ACETYLTRANSFERASE"/>
    <property type="match status" value="1"/>
</dbReference>
<proteinExistence type="predicted"/>
<dbReference type="RefSeq" id="WP_157665976.1">
    <property type="nucleotide sequence ID" value="NZ_CP015579.1"/>
</dbReference>
<reference evidence="4 5" key="1">
    <citation type="submission" date="2016-05" db="EMBL/GenBank/DDBJ databases">
        <title>Complete genome sequence of two 2,5-diketo-D-glunonic acid producing strain Tatumella citrea.</title>
        <authorList>
            <person name="Duan C."/>
            <person name="Yang J."/>
            <person name="Yang S."/>
        </authorList>
    </citation>
    <scope>NUCLEOTIDE SEQUENCE [LARGE SCALE GENOMIC DNA]</scope>
    <source>
        <strain evidence="3 4">ATCC 39140</strain>
        <strain evidence="2 5">DSM 13699</strain>
    </source>
</reference>
<dbReference type="CDD" id="cd04301">
    <property type="entry name" value="NAT_SF"/>
    <property type="match status" value="1"/>
</dbReference>
<dbReference type="AlphaFoldDB" id="A0A1Y0LRS2"/>
<name>A0A1Y0LRS2_TATCI</name>
<evidence type="ECO:0000313" key="5">
    <source>
        <dbReference type="Proteomes" id="UP000195814"/>
    </source>
</evidence>